<feature type="signal peptide" evidence="1">
    <location>
        <begin position="1"/>
        <end position="28"/>
    </location>
</feature>
<evidence type="ECO:0000313" key="3">
    <source>
        <dbReference type="Proteomes" id="UP000664332"/>
    </source>
</evidence>
<dbReference type="AlphaFoldDB" id="A0A939E3N2"/>
<organism evidence="2 3">
    <name type="scientific">Corynebacterium mendelii</name>
    <dbReference type="NCBI Taxonomy" id="2765362"/>
    <lineage>
        <taxon>Bacteria</taxon>
        <taxon>Bacillati</taxon>
        <taxon>Actinomycetota</taxon>
        <taxon>Actinomycetes</taxon>
        <taxon>Mycobacteriales</taxon>
        <taxon>Corynebacteriaceae</taxon>
        <taxon>Corynebacterium</taxon>
    </lineage>
</organism>
<dbReference type="EMBL" id="JAFLEQ010000017">
    <property type="protein sequence ID" value="MBN9645168.1"/>
    <property type="molecule type" value="Genomic_DNA"/>
</dbReference>
<accession>A0A939E3N2</accession>
<keyword evidence="3" id="KW-1185">Reference proteome</keyword>
<dbReference type="Proteomes" id="UP000664332">
    <property type="component" value="Unassembled WGS sequence"/>
</dbReference>
<gene>
    <name evidence="2" type="ORF">JZY06_11185</name>
</gene>
<evidence type="ECO:0000313" key="2">
    <source>
        <dbReference type="EMBL" id="MBN9645168.1"/>
    </source>
</evidence>
<reference evidence="2" key="1">
    <citation type="submission" date="2021-03" db="EMBL/GenBank/DDBJ databases">
        <authorList>
            <person name="Sun Q."/>
        </authorList>
    </citation>
    <scope>NUCLEOTIDE SEQUENCE</scope>
    <source>
        <strain evidence="2">CCM 8862</strain>
    </source>
</reference>
<protein>
    <submittedName>
        <fullName evidence="2">Uncharacterized protein</fullName>
    </submittedName>
</protein>
<name>A0A939E3N2_9CORY</name>
<keyword evidence="1" id="KW-0732">Signal</keyword>
<feature type="chain" id="PRO_5038788754" evidence="1">
    <location>
        <begin position="29"/>
        <end position="240"/>
    </location>
</feature>
<evidence type="ECO:0000256" key="1">
    <source>
        <dbReference type="SAM" id="SignalP"/>
    </source>
</evidence>
<dbReference type="RefSeq" id="WP_207279641.1">
    <property type="nucleotide sequence ID" value="NZ_JAFLEQ010000017.1"/>
</dbReference>
<comment type="caution">
    <text evidence="2">The sequence shown here is derived from an EMBL/GenBank/DDBJ whole genome shotgun (WGS) entry which is preliminary data.</text>
</comment>
<sequence>MTATVFRSAAFRSAAAVCLVAGVISACATEEQKQATAAATEFVAAYTGDWTVPGSCFGTDGDVTIHLGPTDNTDLYEALTDAYDNRVPDKSYLEWVTPIGISADGLDFHTTGTILKSAGEVSPDKEATTYDGAAVMGVKPADPGDPDNTQVVQIPFIATNPATGENGFVNFIGFKSQGNLLASCQMRPQCDAEVMSQVYVTLMGAKTRGDIERLAESSGHLPDLIRCGTEQPTELVRQSG</sequence>
<dbReference type="PROSITE" id="PS51257">
    <property type="entry name" value="PROKAR_LIPOPROTEIN"/>
    <property type="match status" value="1"/>
</dbReference>
<proteinExistence type="predicted"/>